<evidence type="ECO:0000313" key="3">
    <source>
        <dbReference type="EMBL" id="JAC56898.1"/>
    </source>
</evidence>
<name>A0A034WSZ1_BACDO</name>
<feature type="signal peptide" evidence="1">
    <location>
        <begin position="1"/>
        <end position="28"/>
    </location>
</feature>
<dbReference type="OrthoDB" id="8025816at2759"/>
<dbReference type="AlphaFoldDB" id="A0A034WSZ1"/>
<dbReference type="GO" id="GO:0006508">
    <property type="term" value="P:proteolysis"/>
    <property type="evidence" value="ECO:0007669"/>
    <property type="project" value="InterPro"/>
</dbReference>
<evidence type="ECO:0000259" key="2">
    <source>
        <dbReference type="Pfam" id="PF00089"/>
    </source>
</evidence>
<dbReference type="EMBL" id="GAKP01002054">
    <property type="protein sequence ID" value="JAC56898.1"/>
    <property type="molecule type" value="Transcribed_RNA"/>
</dbReference>
<reference evidence="3" key="1">
    <citation type="journal article" date="2014" name="BMC Genomics">
        <title>Characterizing the developmental transcriptome of the oriental fruit fly, Bactrocera dorsalis (Diptera: Tephritidae) through comparative genomic analysis with Drosophila melanogaster utilizing modENCODE datasets.</title>
        <authorList>
            <person name="Geib S.M."/>
            <person name="Calla B."/>
            <person name="Hall B."/>
            <person name="Hou S."/>
            <person name="Manoukis N.C."/>
        </authorList>
    </citation>
    <scope>NUCLEOTIDE SEQUENCE</scope>
    <source>
        <strain evidence="3">Punador</strain>
    </source>
</reference>
<dbReference type="Pfam" id="PF00089">
    <property type="entry name" value="Trypsin"/>
    <property type="match status" value="1"/>
</dbReference>
<protein>
    <recommendedName>
        <fullName evidence="2">Peptidase S1 domain-containing protein</fullName>
    </recommendedName>
</protein>
<dbReference type="GO" id="GO:0004252">
    <property type="term" value="F:serine-type endopeptidase activity"/>
    <property type="evidence" value="ECO:0007669"/>
    <property type="project" value="InterPro"/>
</dbReference>
<keyword evidence="1" id="KW-0732">Signal</keyword>
<dbReference type="SUPFAM" id="SSF50494">
    <property type="entry name" value="Trypsin-like serine proteases"/>
    <property type="match status" value="1"/>
</dbReference>
<feature type="domain" description="Peptidase S1" evidence="2">
    <location>
        <begin position="61"/>
        <end position="222"/>
    </location>
</feature>
<accession>A0A034WSZ1</accession>
<dbReference type="InterPro" id="IPR001254">
    <property type="entry name" value="Trypsin_dom"/>
</dbReference>
<dbReference type="Gene3D" id="2.40.10.10">
    <property type="entry name" value="Trypsin-like serine proteases"/>
    <property type="match status" value="1"/>
</dbReference>
<feature type="chain" id="PRO_5001558208" description="Peptidase S1 domain-containing protein" evidence="1">
    <location>
        <begin position="29"/>
        <end position="254"/>
    </location>
</feature>
<proteinExistence type="predicted"/>
<dbReference type="InterPro" id="IPR043504">
    <property type="entry name" value="Peptidase_S1_PA_chymotrypsin"/>
</dbReference>
<dbReference type="InterPro" id="IPR009003">
    <property type="entry name" value="Peptidase_S1_PA"/>
</dbReference>
<sequence length="254" mass="27644">RRDNAFTEIMKSLYLIIACLQLFTVIQCSLTDEGIGVKGTNEHNSFGTARVNLEDGTVIEYGAIIITPCLVVTVADACNDSKAMEIWSGQRNCSTYEQLRLVSETYVQEDLCAAVTTKPFAFTGATQPVGTDFGDGFTENVTAVGCAPPYETINTATFNRVPLQACKDFYNDTTLGADVYCAECPIPASTCSAPRGNPIYSNGRAVGISNKVHPEKCATGGLVQFTLLSPYDEFIIEVFEKTQQKCNEQMICED</sequence>
<feature type="non-terminal residue" evidence="3">
    <location>
        <position position="1"/>
    </location>
</feature>
<organism evidence="3">
    <name type="scientific">Bactrocera dorsalis</name>
    <name type="common">Oriental fruit fly</name>
    <name type="synonym">Dacus dorsalis</name>
    <dbReference type="NCBI Taxonomy" id="27457"/>
    <lineage>
        <taxon>Eukaryota</taxon>
        <taxon>Metazoa</taxon>
        <taxon>Ecdysozoa</taxon>
        <taxon>Arthropoda</taxon>
        <taxon>Hexapoda</taxon>
        <taxon>Insecta</taxon>
        <taxon>Pterygota</taxon>
        <taxon>Neoptera</taxon>
        <taxon>Endopterygota</taxon>
        <taxon>Diptera</taxon>
        <taxon>Brachycera</taxon>
        <taxon>Muscomorpha</taxon>
        <taxon>Tephritoidea</taxon>
        <taxon>Tephritidae</taxon>
        <taxon>Bactrocera</taxon>
        <taxon>Bactrocera</taxon>
    </lineage>
</organism>
<evidence type="ECO:0000256" key="1">
    <source>
        <dbReference type="SAM" id="SignalP"/>
    </source>
</evidence>